<dbReference type="EMBL" id="JAIXMP010000010">
    <property type="protein sequence ID" value="KAI9266751.1"/>
    <property type="molecule type" value="Genomic_DNA"/>
</dbReference>
<feature type="compositionally biased region" description="Acidic residues" evidence="1">
    <location>
        <begin position="41"/>
        <end position="51"/>
    </location>
</feature>
<name>A0AAD5PFF0_9FUNG</name>
<evidence type="ECO:0000313" key="3">
    <source>
        <dbReference type="Proteomes" id="UP001209540"/>
    </source>
</evidence>
<evidence type="ECO:0000256" key="1">
    <source>
        <dbReference type="SAM" id="MobiDB-lite"/>
    </source>
</evidence>
<feature type="compositionally biased region" description="Low complexity" evidence="1">
    <location>
        <begin position="341"/>
        <end position="356"/>
    </location>
</feature>
<proteinExistence type="predicted"/>
<dbReference type="AlphaFoldDB" id="A0AAD5PFF0"/>
<feature type="compositionally biased region" description="Polar residues" evidence="1">
    <location>
        <begin position="18"/>
        <end position="28"/>
    </location>
</feature>
<gene>
    <name evidence="2" type="ORF">BDA99DRAFT_536165</name>
</gene>
<feature type="compositionally biased region" description="Low complexity" evidence="1">
    <location>
        <begin position="250"/>
        <end position="265"/>
    </location>
</feature>
<feature type="region of interest" description="Disordered" evidence="1">
    <location>
        <begin position="131"/>
        <end position="432"/>
    </location>
</feature>
<feature type="compositionally biased region" description="Polar residues" evidence="1">
    <location>
        <begin position="363"/>
        <end position="379"/>
    </location>
</feature>
<feature type="region of interest" description="Disordered" evidence="1">
    <location>
        <begin position="1"/>
        <end position="65"/>
    </location>
</feature>
<accession>A0AAD5PFF0</accession>
<evidence type="ECO:0000313" key="2">
    <source>
        <dbReference type="EMBL" id="KAI9266751.1"/>
    </source>
</evidence>
<reference evidence="2" key="1">
    <citation type="journal article" date="2022" name="IScience">
        <title>Evolution of zygomycete secretomes and the origins of terrestrial fungal ecologies.</title>
        <authorList>
            <person name="Chang Y."/>
            <person name="Wang Y."/>
            <person name="Mondo S."/>
            <person name="Ahrendt S."/>
            <person name="Andreopoulos W."/>
            <person name="Barry K."/>
            <person name="Beard J."/>
            <person name="Benny G.L."/>
            <person name="Blankenship S."/>
            <person name="Bonito G."/>
            <person name="Cuomo C."/>
            <person name="Desiro A."/>
            <person name="Gervers K.A."/>
            <person name="Hundley H."/>
            <person name="Kuo A."/>
            <person name="LaButti K."/>
            <person name="Lang B.F."/>
            <person name="Lipzen A."/>
            <person name="O'Donnell K."/>
            <person name="Pangilinan J."/>
            <person name="Reynolds N."/>
            <person name="Sandor L."/>
            <person name="Smith M.E."/>
            <person name="Tsang A."/>
            <person name="Grigoriev I.V."/>
            <person name="Stajich J.E."/>
            <person name="Spatafora J.W."/>
        </authorList>
    </citation>
    <scope>NUCLEOTIDE SEQUENCE</scope>
    <source>
        <strain evidence="2">RSA 2281</strain>
    </source>
</reference>
<feature type="compositionally biased region" description="Low complexity" evidence="1">
    <location>
        <begin position="219"/>
        <end position="242"/>
    </location>
</feature>
<feature type="compositionally biased region" description="Polar residues" evidence="1">
    <location>
        <begin position="139"/>
        <end position="153"/>
    </location>
</feature>
<feature type="compositionally biased region" description="Low complexity" evidence="1">
    <location>
        <begin position="380"/>
        <end position="423"/>
    </location>
</feature>
<organism evidence="2 3">
    <name type="scientific">Phascolomyces articulosus</name>
    <dbReference type="NCBI Taxonomy" id="60185"/>
    <lineage>
        <taxon>Eukaryota</taxon>
        <taxon>Fungi</taxon>
        <taxon>Fungi incertae sedis</taxon>
        <taxon>Mucoromycota</taxon>
        <taxon>Mucoromycotina</taxon>
        <taxon>Mucoromycetes</taxon>
        <taxon>Mucorales</taxon>
        <taxon>Lichtheimiaceae</taxon>
        <taxon>Phascolomyces</taxon>
    </lineage>
</organism>
<feature type="compositionally biased region" description="Low complexity" evidence="1">
    <location>
        <begin position="192"/>
        <end position="206"/>
    </location>
</feature>
<feature type="compositionally biased region" description="Low complexity" evidence="1">
    <location>
        <begin position="302"/>
        <end position="320"/>
    </location>
</feature>
<keyword evidence="3" id="KW-1185">Reference proteome</keyword>
<dbReference type="Proteomes" id="UP001209540">
    <property type="component" value="Unassembled WGS sequence"/>
</dbReference>
<feature type="compositionally biased region" description="Polar residues" evidence="1">
    <location>
        <begin position="207"/>
        <end position="216"/>
    </location>
</feature>
<feature type="compositionally biased region" description="Polar residues" evidence="1">
    <location>
        <begin position="325"/>
        <end position="340"/>
    </location>
</feature>
<comment type="caution">
    <text evidence="2">The sequence shown here is derived from an EMBL/GenBank/DDBJ whole genome shotgun (WGS) entry which is preliminary data.</text>
</comment>
<reference evidence="2" key="2">
    <citation type="submission" date="2023-02" db="EMBL/GenBank/DDBJ databases">
        <authorList>
            <consortium name="DOE Joint Genome Institute"/>
            <person name="Mondo S.J."/>
            <person name="Chang Y."/>
            <person name="Wang Y."/>
            <person name="Ahrendt S."/>
            <person name="Andreopoulos W."/>
            <person name="Barry K."/>
            <person name="Beard J."/>
            <person name="Benny G.L."/>
            <person name="Blankenship S."/>
            <person name="Bonito G."/>
            <person name="Cuomo C."/>
            <person name="Desiro A."/>
            <person name="Gervers K.A."/>
            <person name="Hundley H."/>
            <person name="Kuo A."/>
            <person name="LaButti K."/>
            <person name="Lang B.F."/>
            <person name="Lipzen A."/>
            <person name="O'Donnell K."/>
            <person name="Pangilinan J."/>
            <person name="Reynolds N."/>
            <person name="Sandor L."/>
            <person name="Smith M.W."/>
            <person name="Tsang A."/>
            <person name="Grigoriev I.V."/>
            <person name="Stajich J.E."/>
            <person name="Spatafora J.W."/>
        </authorList>
    </citation>
    <scope>NUCLEOTIDE SEQUENCE</scope>
    <source>
        <strain evidence="2">RSA 2281</strain>
    </source>
</reference>
<protein>
    <submittedName>
        <fullName evidence="2">Uncharacterized protein</fullName>
    </submittedName>
</protein>
<sequence>MSPSSSLHYISAEKQHRPTTTDATTSNVHGWLMGVPPPFPENDDSDYDDNDNNNSNNDNTIPTLFSKVKGRPLSIASISSEDSVNLDELIKANYTSDMDDETSLPDLADLDLDDSDEEFWKMDESSIASHKVTPLMKPKNTTPASSTISTTRIVSPIPPSSLSSRHRSGSLSSENSMTSQSTVTYRAPFMHSSTSSSTVTSTSTATYNGSSNNSKYHYQRSQQQQQQQASSPTTSSLLTRPTPVQSRSFNTNTNTNNSNNNNNNNEPTSLPARSGSRIGMSPSRLAKRASHIPAPSSSRLATPTPQRTLSTRSTSSSVSSGLARFNSTATRGHTTGSEQQSSLFSSPTTPRTTSRLGNRASHIPSTATSRARSPLFGNNSSSAGQRSSSIFGLQQQQPFPSSQSPSSHIIPRSTKSTTRSASRIGMAKRSAY</sequence>